<dbReference type="Proteomes" id="UP001148629">
    <property type="component" value="Unassembled WGS sequence"/>
</dbReference>
<protein>
    <submittedName>
        <fullName evidence="1">Uncharacterized protein</fullName>
    </submittedName>
</protein>
<evidence type="ECO:0000313" key="1">
    <source>
        <dbReference type="EMBL" id="KAJ3541607.1"/>
    </source>
</evidence>
<evidence type="ECO:0000313" key="2">
    <source>
        <dbReference type="Proteomes" id="UP001148629"/>
    </source>
</evidence>
<name>A0ACC1SKJ4_9HYPO</name>
<organism evidence="1 2">
    <name type="scientific">Fusarium decemcellulare</name>
    <dbReference type="NCBI Taxonomy" id="57161"/>
    <lineage>
        <taxon>Eukaryota</taxon>
        <taxon>Fungi</taxon>
        <taxon>Dikarya</taxon>
        <taxon>Ascomycota</taxon>
        <taxon>Pezizomycotina</taxon>
        <taxon>Sordariomycetes</taxon>
        <taxon>Hypocreomycetidae</taxon>
        <taxon>Hypocreales</taxon>
        <taxon>Nectriaceae</taxon>
        <taxon>Fusarium</taxon>
        <taxon>Fusarium decemcellulare species complex</taxon>
    </lineage>
</organism>
<sequence length="84" mass="8779">MKFITVASVLAMAATAMAGSSEFETRTAKTCTAANHKQVCCNGLTNCLVQVAGQNCVNKAYCCKTDAPVGTFINIQALNCVSIL</sequence>
<keyword evidence="2" id="KW-1185">Reference proteome</keyword>
<gene>
    <name evidence="1" type="ORF">NM208_g4532</name>
</gene>
<proteinExistence type="predicted"/>
<reference evidence="1" key="1">
    <citation type="submission" date="2022-08" db="EMBL/GenBank/DDBJ databases">
        <title>Genome Sequence of Fusarium decemcellulare.</title>
        <authorList>
            <person name="Buettner E."/>
        </authorList>
    </citation>
    <scope>NUCLEOTIDE SEQUENCE</scope>
    <source>
        <strain evidence="1">Babe19</strain>
    </source>
</reference>
<accession>A0ACC1SKJ4</accession>
<dbReference type="EMBL" id="JANRMS010000342">
    <property type="protein sequence ID" value="KAJ3541607.1"/>
    <property type="molecule type" value="Genomic_DNA"/>
</dbReference>
<comment type="caution">
    <text evidence="1">The sequence shown here is derived from an EMBL/GenBank/DDBJ whole genome shotgun (WGS) entry which is preliminary data.</text>
</comment>